<dbReference type="EMBL" id="JAGPXC010000003">
    <property type="protein sequence ID" value="KAH6655848.1"/>
    <property type="molecule type" value="Genomic_DNA"/>
</dbReference>
<evidence type="ECO:0000313" key="1">
    <source>
        <dbReference type="EMBL" id="KAH6655848.1"/>
    </source>
</evidence>
<dbReference type="GeneID" id="70131458"/>
<gene>
    <name evidence="1" type="ORF">BKA67DRAFT_562018</name>
</gene>
<organism evidence="1 2">
    <name type="scientific">Truncatella angustata</name>
    <dbReference type="NCBI Taxonomy" id="152316"/>
    <lineage>
        <taxon>Eukaryota</taxon>
        <taxon>Fungi</taxon>
        <taxon>Dikarya</taxon>
        <taxon>Ascomycota</taxon>
        <taxon>Pezizomycotina</taxon>
        <taxon>Sordariomycetes</taxon>
        <taxon>Xylariomycetidae</taxon>
        <taxon>Amphisphaeriales</taxon>
        <taxon>Sporocadaceae</taxon>
        <taxon>Truncatella</taxon>
    </lineage>
</organism>
<protein>
    <submittedName>
        <fullName evidence="1">Uncharacterized protein</fullName>
    </submittedName>
</protein>
<sequence length="165" mass="18559">MHLRNIIQVATTGFFFFFPQTVCILCRLCCFEIQYLTCVCVSSRSLGTPWPCRRGRLHCDRHVPQQSRRQLMTSPISAATAAYCSAGTQDWGNGELPRGYKRFGVALTAAASPTMMRAGRDSDTLWTASGAWHSWVPNSRYRTESVIMRPATWLSVYPSKRLVGC</sequence>
<name>A0A9P8UP93_9PEZI</name>
<dbReference type="RefSeq" id="XP_045960113.1">
    <property type="nucleotide sequence ID" value="XM_046102566.1"/>
</dbReference>
<proteinExistence type="predicted"/>
<reference evidence="1" key="1">
    <citation type="journal article" date="2021" name="Nat. Commun.">
        <title>Genetic determinants of endophytism in the Arabidopsis root mycobiome.</title>
        <authorList>
            <person name="Mesny F."/>
            <person name="Miyauchi S."/>
            <person name="Thiergart T."/>
            <person name="Pickel B."/>
            <person name="Atanasova L."/>
            <person name="Karlsson M."/>
            <person name="Huettel B."/>
            <person name="Barry K.W."/>
            <person name="Haridas S."/>
            <person name="Chen C."/>
            <person name="Bauer D."/>
            <person name="Andreopoulos W."/>
            <person name="Pangilinan J."/>
            <person name="LaButti K."/>
            <person name="Riley R."/>
            <person name="Lipzen A."/>
            <person name="Clum A."/>
            <person name="Drula E."/>
            <person name="Henrissat B."/>
            <person name="Kohler A."/>
            <person name="Grigoriev I.V."/>
            <person name="Martin F.M."/>
            <person name="Hacquard S."/>
        </authorList>
    </citation>
    <scope>NUCLEOTIDE SEQUENCE</scope>
    <source>
        <strain evidence="1">MPI-SDFR-AT-0073</strain>
    </source>
</reference>
<dbReference type="AlphaFoldDB" id="A0A9P8UP93"/>
<dbReference type="Proteomes" id="UP000758603">
    <property type="component" value="Unassembled WGS sequence"/>
</dbReference>
<evidence type="ECO:0000313" key="2">
    <source>
        <dbReference type="Proteomes" id="UP000758603"/>
    </source>
</evidence>
<keyword evidence="2" id="KW-1185">Reference proteome</keyword>
<comment type="caution">
    <text evidence="1">The sequence shown here is derived from an EMBL/GenBank/DDBJ whole genome shotgun (WGS) entry which is preliminary data.</text>
</comment>
<accession>A0A9P8UP93</accession>